<dbReference type="OrthoDB" id="4333582at2"/>
<evidence type="ECO:0000313" key="4">
    <source>
        <dbReference type="EMBL" id="ARF56994.1"/>
    </source>
</evidence>
<keyword evidence="2" id="KW-0472">Membrane</keyword>
<keyword evidence="5" id="KW-1185">Reference proteome</keyword>
<dbReference type="InterPro" id="IPR006311">
    <property type="entry name" value="TAT_signal"/>
</dbReference>
<evidence type="ECO:0000256" key="3">
    <source>
        <dbReference type="SAM" id="SignalP"/>
    </source>
</evidence>
<dbReference type="KEGG" id="sgv:B1H19_24990"/>
<dbReference type="NCBIfam" id="NF041528">
    <property type="entry name" value="strep_LAETG"/>
    <property type="match status" value="1"/>
</dbReference>
<feature type="region of interest" description="Disordered" evidence="1">
    <location>
        <begin position="29"/>
        <end position="138"/>
    </location>
</feature>
<keyword evidence="2" id="KW-1133">Transmembrane helix</keyword>
<evidence type="ECO:0000256" key="2">
    <source>
        <dbReference type="SAM" id="Phobius"/>
    </source>
</evidence>
<accession>A0A1V0TVK5</accession>
<sequence>MKLRRALTAAAAAAVITPAALMAAPSAYATGAGAGSSASADPAPATPGPEQSDDTATPAETPAAGDATQPAGNNDGTGTATGDQTGTSTGTGDQAGATASASPSGNTEPGGSPTPAASPKPTASAAPSDVPTDEPDCKVDDKAVKVTVVDLPSKLVAGAGWSRFSVKLANTTDKTLNEVLPVVAAAPAENIDHPKSLLNLEYQDPDTGKWTSFDEWTDGAYFLAYEMDPHTTTSLKLRIRADKSAKAGAGFALVTSDYYNEDGSCGWAPEQWYDFTILAADSTPGTVPPAKPGAPGNHAGAQGSEKPIKHTRPTGDMKKVPVTGDLAETGSSSMLPTIALVGGLALAVGAGAVFTVRRRRTPGTDGGAAA</sequence>
<proteinExistence type="predicted"/>
<feature type="chain" id="PRO_5012007689" evidence="3">
    <location>
        <begin position="30"/>
        <end position="370"/>
    </location>
</feature>
<protein>
    <submittedName>
        <fullName evidence="4">Cell wall protein</fullName>
    </submittedName>
</protein>
<keyword evidence="3" id="KW-0732">Signal</keyword>
<evidence type="ECO:0000313" key="5">
    <source>
        <dbReference type="Proteomes" id="UP000192726"/>
    </source>
</evidence>
<feature type="signal peptide" evidence="3">
    <location>
        <begin position="1"/>
        <end position="29"/>
    </location>
</feature>
<name>A0A1V0TVK5_9ACTN</name>
<reference evidence="4 5" key="1">
    <citation type="submission" date="2017-04" db="EMBL/GenBank/DDBJ databases">
        <title>Complete Genome Sequence of Streptomyces gilvosporeus F607, a Capable Producer of Natamycin.</title>
        <authorList>
            <person name="Zong G."/>
            <person name="Zhong C."/>
            <person name="Fu J."/>
            <person name="Qin R."/>
            <person name="Cao G."/>
        </authorList>
    </citation>
    <scope>NUCLEOTIDE SEQUENCE [LARGE SCALE GENOMIC DNA]</scope>
    <source>
        <strain evidence="4 5">F607</strain>
    </source>
</reference>
<feature type="compositionally biased region" description="Low complexity" evidence="1">
    <location>
        <begin position="113"/>
        <end position="128"/>
    </location>
</feature>
<feature type="transmembrane region" description="Helical" evidence="2">
    <location>
        <begin position="334"/>
        <end position="356"/>
    </location>
</feature>
<keyword evidence="2" id="KW-0812">Transmembrane</keyword>
<dbReference type="RefSeq" id="WP_083107010.1">
    <property type="nucleotide sequence ID" value="NZ_CP020569.1"/>
</dbReference>
<feature type="region of interest" description="Disordered" evidence="1">
    <location>
        <begin position="284"/>
        <end position="325"/>
    </location>
</feature>
<organism evidence="4 5">
    <name type="scientific">Streptomyces gilvosporeus</name>
    <dbReference type="NCBI Taxonomy" id="553510"/>
    <lineage>
        <taxon>Bacteria</taxon>
        <taxon>Bacillati</taxon>
        <taxon>Actinomycetota</taxon>
        <taxon>Actinomycetes</taxon>
        <taxon>Kitasatosporales</taxon>
        <taxon>Streptomycetaceae</taxon>
        <taxon>Streptomyces</taxon>
    </lineage>
</organism>
<feature type="compositionally biased region" description="Low complexity" evidence="1">
    <location>
        <begin position="29"/>
        <end position="43"/>
    </location>
</feature>
<dbReference type="PROSITE" id="PS51318">
    <property type="entry name" value="TAT"/>
    <property type="match status" value="1"/>
</dbReference>
<feature type="compositionally biased region" description="Low complexity" evidence="1">
    <location>
        <begin position="54"/>
        <end position="102"/>
    </location>
</feature>
<dbReference type="EMBL" id="CP020569">
    <property type="protein sequence ID" value="ARF56994.1"/>
    <property type="molecule type" value="Genomic_DNA"/>
</dbReference>
<dbReference type="Proteomes" id="UP000192726">
    <property type="component" value="Chromosome"/>
</dbReference>
<gene>
    <name evidence="4" type="ORF">B1H19_24990</name>
</gene>
<dbReference type="AlphaFoldDB" id="A0A1V0TVK5"/>
<dbReference type="NCBIfam" id="TIGR01167">
    <property type="entry name" value="LPXTG_anchor"/>
    <property type="match status" value="1"/>
</dbReference>
<evidence type="ECO:0000256" key="1">
    <source>
        <dbReference type="SAM" id="MobiDB-lite"/>
    </source>
</evidence>